<dbReference type="PANTHER" id="PTHR21089">
    <property type="entry name" value="SHIKIMATE DEHYDROGENASE"/>
    <property type="match status" value="1"/>
</dbReference>
<feature type="domain" description="Shikimate dehydrogenase substrate binding N-terminal" evidence="4">
    <location>
        <begin position="24"/>
        <end position="106"/>
    </location>
</feature>
<evidence type="ECO:0000256" key="3">
    <source>
        <dbReference type="ARBA" id="ARBA00023141"/>
    </source>
</evidence>
<accession>A0A158A1C6</accession>
<keyword evidence="6" id="KW-1185">Reference proteome</keyword>
<keyword evidence="2" id="KW-0560">Oxidoreductase</keyword>
<dbReference type="InterPro" id="IPR036291">
    <property type="entry name" value="NAD(P)-bd_dom_sf"/>
</dbReference>
<gene>
    <name evidence="5" type="ORF">AWB75_01607</name>
</gene>
<sequence>MAQDTNFSASLDAGLSGATRVYFIVGDPIAQVRSPSGVTAALRAAGRDAVVIPAHVAPDDLDAFFAGVARLQNCDGVIITVPHKFSATKYCKSLTDEGAFLGAVNMLKRNADGTWHGGASDGIGMVAALRDAGCEPRAKRALLIGAGGAGSAIGHALVDAGVASLAIRDFDAARTGALASRLAALGRGAVRVADDAPAESYDLIVNASPAGMRPGDSLPIDVSRLPPTTFVGDVVTKPPLTPFVEAARARGCTTVTGTQMFGRVCDAIVAYLLKD</sequence>
<comment type="pathway">
    <text evidence="1">Metabolic intermediate biosynthesis; chorismate biosynthesis; chorismate from D-erythrose 4-phosphate and phosphoenolpyruvate: step 4/7.</text>
</comment>
<comment type="caution">
    <text evidence="5">The sequence shown here is derived from an EMBL/GenBank/DDBJ whole genome shotgun (WGS) entry which is preliminary data.</text>
</comment>
<keyword evidence="3" id="KW-0057">Aromatic amino acid biosynthesis</keyword>
<keyword evidence="3" id="KW-0028">Amino-acid biosynthesis</keyword>
<dbReference type="CDD" id="cd01065">
    <property type="entry name" value="NAD_bind_Shikimate_DH"/>
    <property type="match status" value="1"/>
</dbReference>
<protein>
    <submittedName>
        <fullName evidence="5">Shikimate 5-dehydrogenase</fullName>
    </submittedName>
</protein>
<organism evidence="5 6">
    <name type="scientific">Caballeronia catudaia</name>
    <dbReference type="NCBI Taxonomy" id="1777136"/>
    <lineage>
        <taxon>Bacteria</taxon>
        <taxon>Pseudomonadati</taxon>
        <taxon>Pseudomonadota</taxon>
        <taxon>Betaproteobacteria</taxon>
        <taxon>Burkholderiales</taxon>
        <taxon>Burkholderiaceae</taxon>
        <taxon>Caballeronia</taxon>
    </lineage>
</organism>
<dbReference type="GO" id="GO:0004764">
    <property type="term" value="F:shikimate 3-dehydrogenase (NADP+) activity"/>
    <property type="evidence" value="ECO:0007669"/>
    <property type="project" value="InterPro"/>
</dbReference>
<dbReference type="GO" id="GO:0009073">
    <property type="term" value="P:aromatic amino acid family biosynthetic process"/>
    <property type="evidence" value="ECO:0007669"/>
    <property type="project" value="UniProtKB-KW"/>
</dbReference>
<dbReference type="AlphaFoldDB" id="A0A158A1C6"/>
<dbReference type="GO" id="GO:0050661">
    <property type="term" value="F:NADP binding"/>
    <property type="evidence" value="ECO:0007669"/>
    <property type="project" value="TreeGrafter"/>
</dbReference>
<evidence type="ECO:0000259" key="4">
    <source>
        <dbReference type="Pfam" id="PF08501"/>
    </source>
</evidence>
<dbReference type="GO" id="GO:0019632">
    <property type="term" value="P:shikimate metabolic process"/>
    <property type="evidence" value="ECO:0007669"/>
    <property type="project" value="TreeGrafter"/>
</dbReference>
<evidence type="ECO:0000256" key="2">
    <source>
        <dbReference type="ARBA" id="ARBA00023002"/>
    </source>
</evidence>
<dbReference type="InterPro" id="IPR022893">
    <property type="entry name" value="Shikimate_DH_fam"/>
</dbReference>
<evidence type="ECO:0000313" key="6">
    <source>
        <dbReference type="Proteomes" id="UP000054870"/>
    </source>
</evidence>
<dbReference type="Gene3D" id="3.40.50.10860">
    <property type="entry name" value="Leucine Dehydrogenase, chain A, domain 1"/>
    <property type="match status" value="1"/>
</dbReference>
<dbReference type="Gene3D" id="3.40.50.720">
    <property type="entry name" value="NAD(P)-binding Rossmann-like Domain"/>
    <property type="match status" value="1"/>
</dbReference>
<dbReference type="GO" id="GO:0005829">
    <property type="term" value="C:cytosol"/>
    <property type="evidence" value="ECO:0007669"/>
    <property type="project" value="TreeGrafter"/>
</dbReference>
<evidence type="ECO:0000256" key="1">
    <source>
        <dbReference type="ARBA" id="ARBA00004871"/>
    </source>
</evidence>
<dbReference type="RefSeq" id="WP_061123538.1">
    <property type="nucleotide sequence ID" value="NZ_FCOF02000005.1"/>
</dbReference>
<dbReference type="InterPro" id="IPR013708">
    <property type="entry name" value="Shikimate_DH-bd_N"/>
</dbReference>
<dbReference type="Proteomes" id="UP000054870">
    <property type="component" value="Unassembled WGS sequence"/>
</dbReference>
<dbReference type="EMBL" id="FCOF02000005">
    <property type="protein sequence ID" value="SAK51608.1"/>
    <property type="molecule type" value="Genomic_DNA"/>
</dbReference>
<proteinExistence type="predicted"/>
<dbReference type="InterPro" id="IPR046346">
    <property type="entry name" value="Aminoacid_DH-like_N_sf"/>
</dbReference>
<name>A0A158A1C6_9BURK</name>
<dbReference type="GO" id="GO:0009423">
    <property type="term" value="P:chorismate biosynthetic process"/>
    <property type="evidence" value="ECO:0007669"/>
    <property type="project" value="TreeGrafter"/>
</dbReference>
<dbReference type="Pfam" id="PF08501">
    <property type="entry name" value="Shikimate_dh_N"/>
    <property type="match status" value="1"/>
</dbReference>
<evidence type="ECO:0000313" key="5">
    <source>
        <dbReference type="EMBL" id="SAK51608.1"/>
    </source>
</evidence>
<dbReference type="PANTHER" id="PTHR21089:SF1">
    <property type="entry name" value="BIFUNCTIONAL 3-DEHYDROQUINATE DEHYDRATASE_SHIKIMATE DEHYDROGENASE, CHLOROPLASTIC"/>
    <property type="match status" value="1"/>
</dbReference>
<dbReference type="OrthoDB" id="3609723at2"/>
<reference evidence="5" key="1">
    <citation type="submission" date="2016-01" db="EMBL/GenBank/DDBJ databases">
        <authorList>
            <person name="Peeters C."/>
        </authorList>
    </citation>
    <scope>NUCLEOTIDE SEQUENCE [LARGE SCALE GENOMIC DNA]</scope>
    <source>
        <strain evidence="5">LMG 29318</strain>
    </source>
</reference>
<dbReference type="SUPFAM" id="SSF53223">
    <property type="entry name" value="Aminoacid dehydrogenase-like, N-terminal domain"/>
    <property type="match status" value="1"/>
</dbReference>
<dbReference type="SUPFAM" id="SSF51735">
    <property type="entry name" value="NAD(P)-binding Rossmann-fold domains"/>
    <property type="match status" value="1"/>
</dbReference>